<dbReference type="AlphaFoldDB" id="A0A2P7QHZ5"/>
<protein>
    <recommendedName>
        <fullName evidence="5">OmpA-like domain-containing protein</fullName>
    </recommendedName>
</protein>
<dbReference type="SUPFAM" id="SSF103088">
    <property type="entry name" value="OmpA-like"/>
    <property type="match status" value="1"/>
</dbReference>
<evidence type="ECO:0000313" key="7">
    <source>
        <dbReference type="Proteomes" id="UP000241167"/>
    </source>
</evidence>
<dbReference type="PROSITE" id="PS51123">
    <property type="entry name" value="OMPA_2"/>
    <property type="match status" value="1"/>
</dbReference>
<reference evidence="6 7" key="1">
    <citation type="submission" date="2018-03" db="EMBL/GenBank/DDBJ databases">
        <title>The draft genome of Sphingosinicella sp. GL-C-18.</title>
        <authorList>
            <person name="Liu L."/>
            <person name="Li L."/>
            <person name="Liang L."/>
            <person name="Zhang X."/>
            <person name="Wang T."/>
        </authorList>
    </citation>
    <scope>NUCLEOTIDE SEQUENCE [LARGE SCALE GENOMIC DNA]</scope>
    <source>
        <strain evidence="6 7">GL-C-18</strain>
    </source>
</reference>
<proteinExistence type="predicted"/>
<organism evidence="6 7">
    <name type="scientific">Allosphingosinicella deserti</name>
    <dbReference type="NCBI Taxonomy" id="2116704"/>
    <lineage>
        <taxon>Bacteria</taxon>
        <taxon>Pseudomonadati</taxon>
        <taxon>Pseudomonadota</taxon>
        <taxon>Alphaproteobacteria</taxon>
        <taxon>Sphingomonadales</taxon>
        <taxon>Sphingomonadaceae</taxon>
        <taxon>Allosphingosinicella</taxon>
    </lineage>
</organism>
<keyword evidence="2 4" id="KW-0472">Membrane</keyword>
<dbReference type="CDD" id="cd07185">
    <property type="entry name" value="OmpA_C-like"/>
    <property type="match status" value="1"/>
</dbReference>
<sequence length="131" mass="13630">MLTPLLIAAALAVPPPPPPRLCDPFMVFFDTESAALTTPTLALLENVRNAAAMSGAVPLKIVGHADRAGSDAYNRQLSARRAGAVKAWLLARGVPGSRIGADAVGEDRPIVQTEDGVAQAQNRFVSISLGC</sequence>
<dbReference type="Proteomes" id="UP000241167">
    <property type="component" value="Unassembled WGS sequence"/>
</dbReference>
<evidence type="ECO:0000259" key="5">
    <source>
        <dbReference type="PROSITE" id="PS51123"/>
    </source>
</evidence>
<dbReference type="GO" id="GO:0009279">
    <property type="term" value="C:cell outer membrane"/>
    <property type="evidence" value="ECO:0007669"/>
    <property type="project" value="UniProtKB-SubCell"/>
</dbReference>
<gene>
    <name evidence="6" type="ORF">C7I55_21280</name>
</gene>
<feature type="domain" description="OmpA-like" evidence="5">
    <location>
        <begin position="16"/>
        <end position="131"/>
    </location>
</feature>
<name>A0A2P7QHZ5_9SPHN</name>
<dbReference type="InterPro" id="IPR036737">
    <property type="entry name" value="OmpA-like_sf"/>
</dbReference>
<dbReference type="EMBL" id="PXYI01000008">
    <property type="protein sequence ID" value="PSJ37608.1"/>
    <property type="molecule type" value="Genomic_DNA"/>
</dbReference>
<keyword evidence="7" id="KW-1185">Reference proteome</keyword>
<dbReference type="PANTHER" id="PTHR30329">
    <property type="entry name" value="STATOR ELEMENT OF FLAGELLAR MOTOR COMPLEX"/>
    <property type="match status" value="1"/>
</dbReference>
<dbReference type="InterPro" id="IPR050330">
    <property type="entry name" value="Bact_OuterMem_StrucFunc"/>
</dbReference>
<dbReference type="InterPro" id="IPR006665">
    <property type="entry name" value="OmpA-like"/>
</dbReference>
<evidence type="ECO:0000256" key="2">
    <source>
        <dbReference type="ARBA" id="ARBA00023136"/>
    </source>
</evidence>
<evidence type="ECO:0000256" key="4">
    <source>
        <dbReference type="PROSITE-ProRule" id="PRU00473"/>
    </source>
</evidence>
<accession>A0A2P7QHZ5</accession>
<comment type="caution">
    <text evidence="6">The sequence shown here is derived from an EMBL/GenBank/DDBJ whole genome shotgun (WGS) entry which is preliminary data.</text>
</comment>
<evidence type="ECO:0000256" key="3">
    <source>
        <dbReference type="ARBA" id="ARBA00023237"/>
    </source>
</evidence>
<evidence type="ECO:0000256" key="1">
    <source>
        <dbReference type="ARBA" id="ARBA00004442"/>
    </source>
</evidence>
<dbReference type="Gene3D" id="3.30.1330.60">
    <property type="entry name" value="OmpA-like domain"/>
    <property type="match status" value="1"/>
</dbReference>
<dbReference type="Pfam" id="PF00691">
    <property type="entry name" value="OmpA"/>
    <property type="match status" value="1"/>
</dbReference>
<evidence type="ECO:0000313" key="6">
    <source>
        <dbReference type="EMBL" id="PSJ37608.1"/>
    </source>
</evidence>
<dbReference type="PRINTS" id="PR01021">
    <property type="entry name" value="OMPADOMAIN"/>
</dbReference>
<dbReference type="PANTHER" id="PTHR30329:SF21">
    <property type="entry name" value="LIPOPROTEIN YIAD-RELATED"/>
    <property type="match status" value="1"/>
</dbReference>
<comment type="subcellular location">
    <subcellularLocation>
        <location evidence="1">Cell outer membrane</location>
    </subcellularLocation>
</comment>
<keyword evidence="3" id="KW-0998">Cell outer membrane</keyword>
<dbReference type="InterPro" id="IPR006664">
    <property type="entry name" value="OMP_bac"/>
</dbReference>